<dbReference type="Proteomes" id="UP001207654">
    <property type="component" value="Unassembled WGS sequence"/>
</dbReference>
<feature type="transmembrane region" description="Helical" evidence="1">
    <location>
        <begin position="360"/>
        <end position="382"/>
    </location>
</feature>
<comment type="caution">
    <text evidence="3">The sequence shown here is derived from an EMBL/GenBank/DDBJ whole genome shotgun (WGS) entry which is preliminary data.</text>
</comment>
<feature type="transmembrane region" description="Helical" evidence="1">
    <location>
        <begin position="283"/>
        <end position="302"/>
    </location>
</feature>
<feature type="domain" description="DUF418" evidence="2">
    <location>
        <begin position="261"/>
        <end position="428"/>
    </location>
</feature>
<feature type="transmembrane region" description="Helical" evidence="1">
    <location>
        <begin position="388"/>
        <end position="409"/>
    </location>
</feature>
<gene>
    <name evidence="3" type="ORF">OV287_08305</name>
</gene>
<dbReference type="Pfam" id="PF04235">
    <property type="entry name" value="DUF418"/>
    <property type="match status" value="1"/>
</dbReference>
<protein>
    <submittedName>
        <fullName evidence="3">DUF418 domain-containing protein</fullName>
    </submittedName>
</protein>
<reference evidence="3 4" key="1">
    <citation type="submission" date="2022-11" db="EMBL/GenBank/DDBJ databases">
        <title>Minimal conservation of predation-associated metabolite biosynthetic gene clusters underscores biosynthetic potential of Myxococcota including descriptions for ten novel species: Archangium lansinium sp. nov., Myxococcus landrumus sp. nov., Nannocystis bai.</title>
        <authorList>
            <person name="Ahearne A."/>
            <person name="Stevens C."/>
            <person name="Phillips K."/>
        </authorList>
    </citation>
    <scope>NUCLEOTIDE SEQUENCE [LARGE SCALE GENOMIC DNA]</scope>
    <source>
        <strain evidence="3 4">MIWBW</strain>
    </source>
</reference>
<feature type="transmembrane region" description="Helical" evidence="1">
    <location>
        <begin position="79"/>
        <end position="103"/>
    </location>
</feature>
<feature type="transmembrane region" description="Helical" evidence="1">
    <location>
        <begin position="244"/>
        <end position="262"/>
    </location>
</feature>
<evidence type="ECO:0000313" key="3">
    <source>
        <dbReference type="EMBL" id="MCY1074488.1"/>
    </source>
</evidence>
<dbReference type="PANTHER" id="PTHR30590:SF2">
    <property type="entry name" value="INNER MEMBRANE PROTEIN"/>
    <property type="match status" value="1"/>
</dbReference>
<feature type="transmembrane region" description="Helical" evidence="1">
    <location>
        <begin position="123"/>
        <end position="156"/>
    </location>
</feature>
<feature type="transmembrane region" description="Helical" evidence="1">
    <location>
        <begin position="163"/>
        <end position="183"/>
    </location>
</feature>
<feature type="transmembrane region" description="Helical" evidence="1">
    <location>
        <begin position="322"/>
        <end position="340"/>
    </location>
</feature>
<dbReference type="RefSeq" id="WP_267533450.1">
    <property type="nucleotide sequence ID" value="NZ_JAPNKA010000001.1"/>
</dbReference>
<accession>A0ABT3ZYL9</accession>
<keyword evidence="1" id="KW-1133">Transmembrane helix</keyword>
<name>A0ABT3ZYL9_9BACT</name>
<evidence type="ECO:0000313" key="4">
    <source>
        <dbReference type="Proteomes" id="UP001207654"/>
    </source>
</evidence>
<evidence type="ECO:0000256" key="1">
    <source>
        <dbReference type="SAM" id="Phobius"/>
    </source>
</evidence>
<feature type="transmembrane region" description="Helical" evidence="1">
    <location>
        <begin position="37"/>
        <end position="58"/>
    </location>
</feature>
<sequence length="446" mass="49127">MPFPAMSQPPSSLPAPQAEARPVDSSERLALLDVLRGFALCGVFISNVVMWFSGRAYLTRPQMEAAMASASWLDTALMYTNGTLIFGKFVTIFSFLFGLGFSVQMMRAESRGAAIAPLYMRRLGIMFLIGCAHLFGLWLGDILSTYAALGFALLLFRKRGDKTLLIWAAVLIFVAPMVVTSAMKVLPVLLSGGGAEAGAEAAKAAMERTNQLKAETMASFTSGTYFEVVRANARYYFGQFVQNLGPFLFALFGRFLLGLVAGRRRLFHDAPQHLPFFRKLFRWSLGISVVASAVGIVVGYMMRQKMIDPQASWTILLSPVRQLNEVGVATVYVTGLVLLFQREAWQRRLMVLAPVGRMALTNYLSQTVISLFMYYGFGLGLIGKISPATTIGLTLAVFAVQTVISHWWLARFRFGPAEWVWRSLTYGKAQPMRQPVVPTAAAATAI</sequence>
<proteinExistence type="predicted"/>
<dbReference type="EMBL" id="JAPNKA010000001">
    <property type="protein sequence ID" value="MCY1074488.1"/>
    <property type="molecule type" value="Genomic_DNA"/>
</dbReference>
<dbReference type="InterPro" id="IPR007349">
    <property type="entry name" value="DUF418"/>
</dbReference>
<dbReference type="PANTHER" id="PTHR30590">
    <property type="entry name" value="INNER MEMBRANE PROTEIN"/>
    <property type="match status" value="1"/>
</dbReference>
<dbReference type="InterPro" id="IPR052529">
    <property type="entry name" value="Bact_Transport_Assoc"/>
</dbReference>
<organism evidence="3 4">
    <name type="scientific">Archangium lansingense</name>
    <dbReference type="NCBI Taxonomy" id="2995310"/>
    <lineage>
        <taxon>Bacteria</taxon>
        <taxon>Pseudomonadati</taxon>
        <taxon>Myxococcota</taxon>
        <taxon>Myxococcia</taxon>
        <taxon>Myxococcales</taxon>
        <taxon>Cystobacterineae</taxon>
        <taxon>Archangiaceae</taxon>
        <taxon>Archangium</taxon>
    </lineage>
</organism>
<keyword evidence="4" id="KW-1185">Reference proteome</keyword>
<keyword evidence="1" id="KW-0472">Membrane</keyword>
<keyword evidence="1" id="KW-0812">Transmembrane</keyword>
<evidence type="ECO:0000259" key="2">
    <source>
        <dbReference type="Pfam" id="PF04235"/>
    </source>
</evidence>